<organism evidence="2">
    <name type="scientific">Odontella aurita</name>
    <dbReference type="NCBI Taxonomy" id="265563"/>
    <lineage>
        <taxon>Eukaryota</taxon>
        <taxon>Sar</taxon>
        <taxon>Stramenopiles</taxon>
        <taxon>Ochrophyta</taxon>
        <taxon>Bacillariophyta</taxon>
        <taxon>Mediophyceae</taxon>
        <taxon>Biddulphiophycidae</taxon>
        <taxon>Eupodiscales</taxon>
        <taxon>Odontellaceae</taxon>
        <taxon>Odontella</taxon>
    </lineage>
</organism>
<evidence type="ECO:0000313" key="2">
    <source>
        <dbReference type="EMBL" id="CAE2235626.1"/>
    </source>
</evidence>
<evidence type="ECO:0000256" key="1">
    <source>
        <dbReference type="SAM" id="MobiDB-lite"/>
    </source>
</evidence>
<sequence length="142" mass="15082">MVPSPLSAAPCPTFIPHIAENMITGTTLPEWSNLNWMLDELGLIRIESRDLKMGSGDEEVARRIHLSSGAGPSSSAGGSGNFHGRSAPRRCYVKTRSSLCVRGPYRLPPPARTSACLVSKSSNGPWSCVLPPNAPITSADVP</sequence>
<protein>
    <submittedName>
        <fullName evidence="2">Uncharacterized protein</fullName>
    </submittedName>
</protein>
<feature type="region of interest" description="Disordered" evidence="1">
    <location>
        <begin position="62"/>
        <end position="87"/>
    </location>
</feature>
<feature type="compositionally biased region" description="Low complexity" evidence="1">
    <location>
        <begin position="67"/>
        <end position="76"/>
    </location>
</feature>
<dbReference type="EMBL" id="HBKQ01020243">
    <property type="protein sequence ID" value="CAE2235626.1"/>
    <property type="molecule type" value="Transcribed_RNA"/>
</dbReference>
<dbReference type="AlphaFoldDB" id="A0A7S4MQ13"/>
<accession>A0A7S4MQ13</accession>
<proteinExistence type="predicted"/>
<name>A0A7S4MQ13_9STRA</name>
<gene>
    <name evidence="2" type="ORF">OAUR00152_LOCUS13700</name>
</gene>
<reference evidence="2" key="1">
    <citation type="submission" date="2021-01" db="EMBL/GenBank/DDBJ databases">
        <authorList>
            <person name="Corre E."/>
            <person name="Pelletier E."/>
            <person name="Niang G."/>
            <person name="Scheremetjew M."/>
            <person name="Finn R."/>
            <person name="Kale V."/>
            <person name="Holt S."/>
            <person name="Cochrane G."/>
            <person name="Meng A."/>
            <person name="Brown T."/>
            <person name="Cohen L."/>
        </authorList>
    </citation>
    <scope>NUCLEOTIDE SEQUENCE</scope>
    <source>
        <strain evidence="2">Isolate 1302-5</strain>
    </source>
</reference>